<keyword evidence="4" id="KW-0804">Transcription</keyword>
<evidence type="ECO:0000259" key="5">
    <source>
        <dbReference type="PROSITE" id="PS50931"/>
    </source>
</evidence>
<dbReference type="Gene3D" id="1.10.10.10">
    <property type="entry name" value="Winged helix-like DNA-binding domain superfamily/Winged helix DNA-binding domain"/>
    <property type="match status" value="1"/>
</dbReference>
<dbReference type="GO" id="GO:0003700">
    <property type="term" value="F:DNA-binding transcription factor activity"/>
    <property type="evidence" value="ECO:0007669"/>
    <property type="project" value="InterPro"/>
</dbReference>
<dbReference type="OrthoDB" id="9786526at2"/>
<dbReference type="FunFam" id="1.10.10.10:FF:000001">
    <property type="entry name" value="LysR family transcriptional regulator"/>
    <property type="match status" value="1"/>
</dbReference>
<evidence type="ECO:0000256" key="1">
    <source>
        <dbReference type="ARBA" id="ARBA00009437"/>
    </source>
</evidence>
<dbReference type="EMBL" id="MTZV01000001">
    <property type="protein sequence ID" value="PCE28752.1"/>
    <property type="molecule type" value="Genomic_DNA"/>
</dbReference>
<dbReference type="Pfam" id="PF03466">
    <property type="entry name" value="LysR_substrate"/>
    <property type="match status" value="1"/>
</dbReference>
<evidence type="ECO:0000256" key="2">
    <source>
        <dbReference type="ARBA" id="ARBA00023015"/>
    </source>
</evidence>
<dbReference type="Proteomes" id="UP000218022">
    <property type="component" value="Unassembled WGS sequence"/>
</dbReference>
<reference evidence="6 7" key="1">
    <citation type="submission" date="2017-01" db="EMBL/GenBank/DDBJ databases">
        <title>Whole-Genome Shotgun Sequencing of Two beta-Proteobacterial Species in Search of the Bulgecin Biosynthetic Cluster.</title>
        <authorList>
            <person name="Horsman M.E."/>
            <person name="Marous D.R."/>
            <person name="Li R."/>
            <person name="Oliver R.A."/>
            <person name="Byun B."/>
            <person name="Emrich S.J."/>
            <person name="Boggess B."/>
            <person name="Townsend C.A."/>
            <person name="Mobashery S."/>
        </authorList>
    </citation>
    <scope>NUCLEOTIDE SEQUENCE [LARGE SCALE GENOMIC DNA]</scope>
    <source>
        <strain evidence="6 7">ATCC 31363</strain>
    </source>
</reference>
<dbReference type="GO" id="GO:0043565">
    <property type="term" value="F:sequence-specific DNA binding"/>
    <property type="evidence" value="ECO:0007669"/>
    <property type="project" value="TreeGrafter"/>
</dbReference>
<evidence type="ECO:0000256" key="4">
    <source>
        <dbReference type="ARBA" id="ARBA00023163"/>
    </source>
</evidence>
<name>A0A2A4F7U9_9BURK</name>
<dbReference type="PANTHER" id="PTHR30537">
    <property type="entry name" value="HTH-TYPE TRANSCRIPTIONAL REGULATOR"/>
    <property type="match status" value="1"/>
</dbReference>
<evidence type="ECO:0000313" key="6">
    <source>
        <dbReference type="EMBL" id="PCE28752.1"/>
    </source>
</evidence>
<feature type="domain" description="HTH lysR-type" evidence="5">
    <location>
        <begin position="1"/>
        <end position="59"/>
    </location>
</feature>
<dbReference type="InterPro" id="IPR000847">
    <property type="entry name" value="LysR_HTH_N"/>
</dbReference>
<proteinExistence type="inferred from homology"/>
<dbReference type="SUPFAM" id="SSF46785">
    <property type="entry name" value="Winged helix' DNA-binding domain"/>
    <property type="match status" value="1"/>
</dbReference>
<protein>
    <submittedName>
        <fullName evidence="6">LysR family transcriptional regulator</fullName>
    </submittedName>
</protein>
<comment type="caution">
    <text evidence="6">The sequence shown here is derived from an EMBL/GenBank/DDBJ whole genome shotgun (WGS) entry which is preliminary data.</text>
</comment>
<dbReference type="InterPro" id="IPR036390">
    <property type="entry name" value="WH_DNA-bd_sf"/>
</dbReference>
<dbReference type="GO" id="GO:0006351">
    <property type="term" value="P:DNA-templated transcription"/>
    <property type="evidence" value="ECO:0007669"/>
    <property type="project" value="TreeGrafter"/>
</dbReference>
<dbReference type="PROSITE" id="PS50931">
    <property type="entry name" value="HTH_LYSR"/>
    <property type="match status" value="1"/>
</dbReference>
<comment type="similarity">
    <text evidence="1">Belongs to the LysR transcriptional regulatory family.</text>
</comment>
<accession>A0A2A4F7U9</accession>
<dbReference type="AlphaFoldDB" id="A0A2A4F7U9"/>
<dbReference type="PANTHER" id="PTHR30537:SF5">
    <property type="entry name" value="HTH-TYPE TRANSCRIPTIONAL ACTIVATOR TTDR-RELATED"/>
    <property type="match status" value="1"/>
</dbReference>
<keyword evidence="3" id="KW-0238">DNA-binding</keyword>
<sequence length="310" mass="34169">MDKLASMAMFICVVESGSFSAAAEASQVSPTMAAKHIRTIEERLGARLLHRTTRRQQLTEVGRLYYERCRQVLAEVELAEGSALELQASPRGRLRFIAPVSFGNESLVPVLAEYLARHPDVSVDLTLDNRPPDLIDEGYELGIQIGEIHAAGLVARPLRPYRRVLAAAPAYLARHGEPDHPRQLSSHNCLGLSYWQRYDRWHLLGPAGETCEVDVKGRFTANQGTALRTAALHGAGIVLQPEALLADDLAAGRLLPVLPNWSYKPTPMHLIYAQDRRPTAKLRSMIDFVLERFGVEGRSASLSAADYTAG</sequence>
<organism evidence="6 7">
    <name type="scientific">Paraburkholderia acidicola</name>
    <dbReference type="NCBI Taxonomy" id="1912599"/>
    <lineage>
        <taxon>Bacteria</taxon>
        <taxon>Pseudomonadati</taxon>
        <taxon>Pseudomonadota</taxon>
        <taxon>Betaproteobacteria</taxon>
        <taxon>Burkholderiales</taxon>
        <taxon>Burkholderiaceae</taxon>
        <taxon>Paraburkholderia</taxon>
    </lineage>
</organism>
<dbReference type="InterPro" id="IPR058163">
    <property type="entry name" value="LysR-type_TF_proteobact-type"/>
</dbReference>
<gene>
    <name evidence="6" type="ORF">BWP39_00750</name>
</gene>
<dbReference type="Pfam" id="PF00126">
    <property type="entry name" value="HTH_1"/>
    <property type="match status" value="1"/>
</dbReference>
<dbReference type="CDD" id="cd08477">
    <property type="entry name" value="PBP2_CrgA_like_8"/>
    <property type="match status" value="1"/>
</dbReference>
<keyword evidence="2" id="KW-0805">Transcription regulation</keyword>
<evidence type="ECO:0000313" key="7">
    <source>
        <dbReference type="Proteomes" id="UP000218022"/>
    </source>
</evidence>
<dbReference type="InterPro" id="IPR005119">
    <property type="entry name" value="LysR_subst-bd"/>
</dbReference>
<dbReference type="FunFam" id="3.40.190.290:FF:000001">
    <property type="entry name" value="Transcriptional regulator, LysR family"/>
    <property type="match status" value="1"/>
</dbReference>
<dbReference type="RefSeq" id="WP_096716478.1">
    <property type="nucleotide sequence ID" value="NZ_MTZV01000001.1"/>
</dbReference>
<evidence type="ECO:0000256" key="3">
    <source>
        <dbReference type="ARBA" id="ARBA00023125"/>
    </source>
</evidence>
<dbReference type="SUPFAM" id="SSF53850">
    <property type="entry name" value="Periplasmic binding protein-like II"/>
    <property type="match status" value="1"/>
</dbReference>
<dbReference type="InterPro" id="IPR036388">
    <property type="entry name" value="WH-like_DNA-bd_sf"/>
</dbReference>
<dbReference type="Gene3D" id="3.40.190.290">
    <property type="match status" value="1"/>
</dbReference>